<protein>
    <recommendedName>
        <fullName evidence="4">Lipoprotein</fullName>
    </recommendedName>
</protein>
<evidence type="ECO:0008006" key="4">
    <source>
        <dbReference type="Google" id="ProtNLM"/>
    </source>
</evidence>
<feature type="signal peptide" evidence="1">
    <location>
        <begin position="1"/>
        <end position="24"/>
    </location>
</feature>
<proteinExistence type="predicted"/>
<keyword evidence="3" id="KW-1185">Reference proteome</keyword>
<reference evidence="2 3" key="1">
    <citation type="submission" date="2017-07" db="EMBL/GenBank/DDBJ databases">
        <title>Complete genome sequence of Spiroplasma corruscae EC-1 (DSM 19793).</title>
        <authorList>
            <person name="Tsai Y.-M."/>
            <person name="Lo W.-S."/>
            <person name="Kuo C.-H."/>
        </authorList>
    </citation>
    <scope>NUCLEOTIDE SEQUENCE [LARGE SCALE GENOMIC DNA]</scope>
    <source>
        <strain evidence="2 3">EC-1</strain>
    </source>
</reference>
<evidence type="ECO:0000256" key="1">
    <source>
        <dbReference type="SAM" id="SignalP"/>
    </source>
</evidence>
<sequence length="344" mass="39814">MKKLLIKCLSLFIMLSPVATLSCANDMSWNNIERPDPILPISKKGFDNINVEDIEMDRFLYCNDVIDLLNDKLTKGGYLLDALNYDVFKNEQKISIDDNLYRNGSYKFIITNKNNKEDEITFYLKITNSLYLSDNFSITDIGTIYDERPSSILMGLIFNNLSMINQLQRIADELRNPNNYIYKSDASGATIEINNKKPTKPPTTFYGSLDINYNVSYFKPSEQNIDFPATIKQLVKDNDNNKDVITEMGNISDKTPYGVIMNFIAKNQINYNYWSILLNDLDFDKFKIENGKEQYSYTMNIYSKEYEKVELTPSTPELQNGDYNKKSHFINDEEGLELKFTSLN</sequence>
<dbReference type="AlphaFoldDB" id="A0A222ENS2"/>
<dbReference type="Proteomes" id="UP000203229">
    <property type="component" value="Chromosome"/>
</dbReference>
<dbReference type="PROSITE" id="PS51257">
    <property type="entry name" value="PROKAR_LIPOPROTEIN"/>
    <property type="match status" value="1"/>
</dbReference>
<feature type="chain" id="PRO_5012217307" description="Lipoprotein" evidence="1">
    <location>
        <begin position="25"/>
        <end position="344"/>
    </location>
</feature>
<dbReference type="EMBL" id="CP022535">
    <property type="protein sequence ID" value="ASP28137.1"/>
    <property type="molecule type" value="Genomic_DNA"/>
</dbReference>
<keyword evidence="1" id="KW-0732">Signal</keyword>
<dbReference type="KEGG" id="scou:SCORR_v1c03630"/>
<evidence type="ECO:0000313" key="2">
    <source>
        <dbReference type="EMBL" id="ASP28137.1"/>
    </source>
</evidence>
<evidence type="ECO:0000313" key="3">
    <source>
        <dbReference type="Proteomes" id="UP000203229"/>
    </source>
</evidence>
<name>A0A222ENS2_9MOLU</name>
<dbReference type="RefSeq" id="WP_094048600.1">
    <property type="nucleotide sequence ID" value="NZ_CP022535.1"/>
</dbReference>
<organism evidence="2 3">
    <name type="scientific">Spiroplasma corruscae</name>
    <dbReference type="NCBI Taxonomy" id="216934"/>
    <lineage>
        <taxon>Bacteria</taxon>
        <taxon>Bacillati</taxon>
        <taxon>Mycoplasmatota</taxon>
        <taxon>Mollicutes</taxon>
        <taxon>Entomoplasmatales</taxon>
        <taxon>Spiroplasmataceae</taxon>
        <taxon>Spiroplasma</taxon>
    </lineage>
</organism>
<gene>
    <name evidence="2" type="ORF">SCORR_v1c03630</name>
</gene>
<dbReference type="OrthoDB" id="388678at2"/>
<accession>A0A222ENS2</accession>